<dbReference type="Pfam" id="PF22725">
    <property type="entry name" value="GFO_IDH_MocA_C3"/>
    <property type="match status" value="1"/>
</dbReference>
<dbReference type="GO" id="GO:0000166">
    <property type="term" value="F:nucleotide binding"/>
    <property type="evidence" value="ECO:0007669"/>
    <property type="project" value="InterPro"/>
</dbReference>
<dbReference type="EMBL" id="MRCG01000006">
    <property type="protein sequence ID" value="OKH48505.1"/>
    <property type="molecule type" value="Genomic_DNA"/>
</dbReference>
<dbReference type="SUPFAM" id="SSF51735">
    <property type="entry name" value="NAD(P)-binding Rossmann-fold domains"/>
    <property type="match status" value="1"/>
</dbReference>
<dbReference type="Gene3D" id="3.30.360.10">
    <property type="entry name" value="Dihydrodipicolinate Reductase, domain 2"/>
    <property type="match status" value="1"/>
</dbReference>
<gene>
    <name evidence="5" type="ORF">NIES30_10505</name>
</gene>
<name>A0A1U7J6I6_9CYAN</name>
<dbReference type="InterPro" id="IPR000683">
    <property type="entry name" value="Gfo/Idh/MocA-like_OxRdtase_N"/>
</dbReference>
<dbReference type="InterPro" id="IPR036291">
    <property type="entry name" value="NAD(P)-bd_dom_sf"/>
</dbReference>
<dbReference type="InterPro" id="IPR055170">
    <property type="entry name" value="GFO_IDH_MocA-like_dom"/>
</dbReference>
<dbReference type="Proteomes" id="UP000185557">
    <property type="component" value="Unassembled WGS sequence"/>
</dbReference>
<keyword evidence="2" id="KW-0560">Oxidoreductase</keyword>
<protein>
    <submittedName>
        <fullName evidence="5">Oxidoreductase</fullName>
    </submittedName>
</protein>
<evidence type="ECO:0000256" key="2">
    <source>
        <dbReference type="ARBA" id="ARBA00023002"/>
    </source>
</evidence>
<comment type="caution">
    <text evidence="5">The sequence shown here is derived from an EMBL/GenBank/DDBJ whole genome shotgun (WGS) entry which is preliminary data.</text>
</comment>
<dbReference type="Gene3D" id="3.40.50.720">
    <property type="entry name" value="NAD(P)-binding Rossmann-like Domain"/>
    <property type="match status" value="1"/>
</dbReference>
<dbReference type="PANTHER" id="PTHR43708">
    <property type="entry name" value="CONSERVED EXPRESSED OXIDOREDUCTASE (EUROFUNG)"/>
    <property type="match status" value="1"/>
</dbReference>
<accession>A0A1U7J6I6</accession>
<feature type="domain" description="GFO/IDH/MocA-like oxidoreductase" evidence="4">
    <location>
        <begin position="139"/>
        <end position="262"/>
    </location>
</feature>
<evidence type="ECO:0000313" key="6">
    <source>
        <dbReference type="Proteomes" id="UP000185557"/>
    </source>
</evidence>
<dbReference type="SUPFAM" id="SSF55347">
    <property type="entry name" value="Glyceraldehyde-3-phosphate dehydrogenase-like, C-terminal domain"/>
    <property type="match status" value="1"/>
</dbReference>
<dbReference type="PANTHER" id="PTHR43708:SF5">
    <property type="entry name" value="CONSERVED EXPRESSED OXIDOREDUCTASE (EUROFUNG)-RELATED"/>
    <property type="match status" value="1"/>
</dbReference>
<sequence length="358" mass="40217">MLQVSSMGKSLKAAVIGTGVISKQHLSFLDSSDHSELVGVCDLSAAAAKYAAETFHAGQAFTDYQTMLAETKPDVVHILTPPNTHQKLVTDCLNAQAHVICEKPITPTYEDFKTLWHLAQEKNLHLIENHNYRFNEAILKIEEMVKDGTLGEVQEVEVRVALGYREAGGRFADRNLPNPVHKLPAGVVHDVITHMAYLLLRFMPEVDRVAAAWSNHGGGDLFKYDDLDAILLNGQQHARLRFSCYTKPECFTLFVRGSQGYAETDLFQPYLRTVIPRAGGEQLSPLINHFVNGWDLMGSSVKNFRNKVMQRTAYEGLHRLLDQTYAAILHDQPMPVSFEDMDKTNRLIETLLAEENRV</sequence>
<dbReference type="AlphaFoldDB" id="A0A1U7J6I6"/>
<keyword evidence="6" id="KW-1185">Reference proteome</keyword>
<evidence type="ECO:0000313" key="5">
    <source>
        <dbReference type="EMBL" id="OKH48505.1"/>
    </source>
</evidence>
<comment type="similarity">
    <text evidence="1">Belongs to the Gfo/Idh/MocA family.</text>
</comment>
<dbReference type="STRING" id="549789.NIES30_10505"/>
<dbReference type="Pfam" id="PF01408">
    <property type="entry name" value="GFO_IDH_MocA"/>
    <property type="match status" value="1"/>
</dbReference>
<proteinExistence type="inferred from homology"/>
<evidence type="ECO:0000259" key="4">
    <source>
        <dbReference type="Pfam" id="PF22725"/>
    </source>
</evidence>
<dbReference type="InterPro" id="IPR051317">
    <property type="entry name" value="Gfo/Idh/MocA_oxidoreduct"/>
</dbReference>
<evidence type="ECO:0000259" key="3">
    <source>
        <dbReference type="Pfam" id="PF01408"/>
    </source>
</evidence>
<evidence type="ECO:0000256" key="1">
    <source>
        <dbReference type="ARBA" id="ARBA00010928"/>
    </source>
</evidence>
<organism evidence="5 6">
    <name type="scientific">Phormidium tenue NIES-30</name>
    <dbReference type="NCBI Taxonomy" id="549789"/>
    <lineage>
        <taxon>Bacteria</taxon>
        <taxon>Bacillati</taxon>
        <taxon>Cyanobacteriota</taxon>
        <taxon>Cyanophyceae</taxon>
        <taxon>Oscillatoriophycideae</taxon>
        <taxon>Oscillatoriales</taxon>
        <taxon>Oscillatoriaceae</taxon>
        <taxon>Phormidium</taxon>
    </lineage>
</organism>
<dbReference type="GO" id="GO:0016491">
    <property type="term" value="F:oxidoreductase activity"/>
    <property type="evidence" value="ECO:0007669"/>
    <property type="project" value="UniProtKB-KW"/>
</dbReference>
<feature type="domain" description="Gfo/Idh/MocA-like oxidoreductase N-terminal" evidence="3">
    <location>
        <begin position="12"/>
        <end position="130"/>
    </location>
</feature>
<reference evidence="5 6" key="1">
    <citation type="submission" date="2016-11" db="EMBL/GenBank/DDBJ databases">
        <title>Draft Genome Sequences of Nine Cyanobacterial Strains from Diverse Habitats.</title>
        <authorList>
            <person name="Zhu T."/>
            <person name="Hou S."/>
            <person name="Lu X."/>
            <person name="Hess W.R."/>
        </authorList>
    </citation>
    <scope>NUCLEOTIDE SEQUENCE [LARGE SCALE GENOMIC DNA]</scope>
    <source>
        <strain evidence="5 6">NIES-30</strain>
    </source>
</reference>